<evidence type="ECO:0000313" key="3">
    <source>
        <dbReference type="Proteomes" id="UP001215598"/>
    </source>
</evidence>
<evidence type="ECO:0000313" key="2">
    <source>
        <dbReference type="EMBL" id="KAJ7765204.1"/>
    </source>
</evidence>
<feature type="compositionally biased region" description="Low complexity" evidence="1">
    <location>
        <begin position="67"/>
        <end position="84"/>
    </location>
</feature>
<proteinExistence type="predicted"/>
<name>A0AAD7NLG2_9AGAR</name>
<feature type="compositionally biased region" description="Gly residues" evidence="1">
    <location>
        <begin position="260"/>
        <end position="269"/>
    </location>
</feature>
<dbReference type="Proteomes" id="UP001215598">
    <property type="component" value="Unassembled WGS sequence"/>
</dbReference>
<feature type="compositionally biased region" description="Polar residues" evidence="1">
    <location>
        <begin position="223"/>
        <end position="232"/>
    </location>
</feature>
<accession>A0AAD7NLG2</accession>
<feature type="compositionally biased region" description="Basic and acidic residues" evidence="1">
    <location>
        <begin position="301"/>
        <end position="312"/>
    </location>
</feature>
<feature type="region of interest" description="Disordered" evidence="1">
    <location>
        <begin position="67"/>
        <end position="97"/>
    </location>
</feature>
<organism evidence="2 3">
    <name type="scientific">Mycena metata</name>
    <dbReference type="NCBI Taxonomy" id="1033252"/>
    <lineage>
        <taxon>Eukaryota</taxon>
        <taxon>Fungi</taxon>
        <taxon>Dikarya</taxon>
        <taxon>Basidiomycota</taxon>
        <taxon>Agaricomycotina</taxon>
        <taxon>Agaricomycetes</taxon>
        <taxon>Agaricomycetidae</taxon>
        <taxon>Agaricales</taxon>
        <taxon>Marasmiineae</taxon>
        <taxon>Mycenaceae</taxon>
        <taxon>Mycena</taxon>
    </lineage>
</organism>
<keyword evidence="3" id="KW-1185">Reference proteome</keyword>
<feature type="compositionally biased region" description="Polar residues" evidence="1">
    <location>
        <begin position="204"/>
        <end position="214"/>
    </location>
</feature>
<protein>
    <submittedName>
        <fullName evidence="2">Uncharacterized protein</fullName>
    </submittedName>
</protein>
<dbReference type="Gene3D" id="3.60.130.30">
    <property type="match status" value="1"/>
</dbReference>
<sequence>MPFEIDDADAQALLEALPNLIRNSQEPTQLTQIYSRLQQRQISAPWPSGLPGRLVLPTLPSALLSSSPSPLSLSPSPSPSLLSPSPSPLSPTPSHQPGGASFTFVNYGDPLINEVNAALHSATVSLASVRPGDAVGARQVIASLAQSLLLVGFSSGIARQKLTNFQRVNGLGEGSTSTAVISPPVHDVPMLLSPLQLSRDLPSAGSTLVNSTHPPTGVPSPPETQDQSTRTATEAGFEESLRRSKRIAGQKDGGSAAVGEGDGQDGGDNPGPRRAECPRGANRARVSPRARRTDAAGTVEEMQRHLLSEQPRKRSSLPKRGKKPAQGWVRGAPPNATREGGLRIVALGLVTLSVPLLRKLGDFLGRLPADPLPLSPVPPSTNTALSTLAAVELSNTSSLPIITLSSVPSTSTVLSRGIFPPASLRPSILTSSSAMANLPSSPTSPSLFVSAMKKCHRLEVGTMENDFALMLSYIEAAFYIQWRQKESPDKKAVPYRALAAEVEDPSVDSGKIQHFYSAGTRLIYLAAASSMYIVVLIAVCSLRSKFCKEDLVDVIEEIGYLLASPHAPEEEHRLSKDCGDIVRKFIVPEMVWIKQVSAHLRSSFSLSFPPNKEGVCETIPFCEIERMNKKLKQFDWSYWNLPEPDPCWKALVDPSLAPALPFLLDDLDLSESCMAEVVIVRTPLNLKATSCPVNPENSKSWTALERQKAAKAVVVSDVADLRKKLEVFHAGGIKAQDGYLCIRTEIMEGKTLLIQGADEQLIALVITNIAKTLPHIADNATTIISAVMEGEVYEVDSAEDGEDFEFSASHYGYWGRYAQNGDGAPQDVHPNLLRRPGVSRVNFTQRVPHPSQEMKDEPEENELIAEFIRLVVMIVEIHLKKLLPKQYDRISVTASQLPLNQRSEAYPFGGYVLNISVSTRGHRDKGDLEFCVVFPLGKWTGGGLGLFEPGFLFHLRSMDAIIFPSCDITHFNEDFKGIRMSLVLHSDKHGERWVVDRFGWRPRD</sequence>
<dbReference type="AlphaFoldDB" id="A0AAD7NLG2"/>
<dbReference type="EMBL" id="JARKIB010000026">
    <property type="protein sequence ID" value="KAJ7765204.1"/>
    <property type="molecule type" value="Genomic_DNA"/>
</dbReference>
<feature type="compositionally biased region" description="Basic residues" evidence="1">
    <location>
        <begin position="313"/>
        <end position="323"/>
    </location>
</feature>
<evidence type="ECO:0000256" key="1">
    <source>
        <dbReference type="SAM" id="MobiDB-lite"/>
    </source>
</evidence>
<comment type="caution">
    <text evidence="2">The sequence shown here is derived from an EMBL/GenBank/DDBJ whole genome shotgun (WGS) entry which is preliminary data.</text>
</comment>
<gene>
    <name evidence="2" type="ORF">B0H16DRAFT_1454384</name>
</gene>
<feature type="region of interest" description="Disordered" evidence="1">
    <location>
        <begin position="202"/>
        <end position="337"/>
    </location>
</feature>
<reference evidence="2" key="1">
    <citation type="submission" date="2023-03" db="EMBL/GenBank/DDBJ databases">
        <title>Massive genome expansion in bonnet fungi (Mycena s.s.) driven by repeated elements and novel gene families across ecological guilds.</title>
        <authorList>
            <consortium name="Lawrence Berkeley National Laboratory"/>
            <person name="Harder C.B."/>
            <person name="Miyauchi S."/>
            <person name="Viragh M."/>
            <person name="Kuo A."/>
            <person name="Thoen E."/>
            <person name="Andreopoulos B."/>
            <person name="Lu D."/>
            <person name="Skrede I."/>
            <person name="Drula E."/>
            <person name="Henrissat B."/>
            <person name="Morin E."/>
            <person name="Kohler A."/>
            <person name="Barry K."/>
            <person name="LaButti K."/>
            <person name="Morin E."/>
            <person name="Salamov A."/>
            <person name="Lipzen A."/>
            <person name="Mereny Z."/>
            <person name="Hegedus B."/>
            <person name="Baldrian P."/>
            <person name="Stursova M."/>
            <person name="Weitz H."/>
            <person name="Taylor A."/>
            <person name="Grigoriev I.V."/>
            <person name="Nagy L.G."/>
            <person name="Martin F."/>
            <person name="Kauserud H."/>
        </authorList>
    </citation>
    <scope>NUCLEOTIDE SEQUENCE</scope>
    <source>
        <strain evidence="2">CBHHK182m</strain>
    </source>
</reference>